<dbReference type="EMBL" id="BRYB01000240">
    <property type="protein sequence ID" value="GMI25993.1"/>
    <property type="molecule type" value="Genomic_DNA"/>
</dbReference>
<feature type="region of interest" description="Disordered" evidence="4">
    <location>
        <begin position="165"/>
        <end position="205"/>
    </location>
</feature>
<dbReference type="Proteomes" id="UP001165060">
    <property type="component" value="Unassembled WGS sequence"/>
</dbReference>
<dbReference type="PANTHER" id="PTHR31183:SF1">
    <property type="entry name" value="CILIA- AND FLAGELLA-ASSOCIATED PROTEIN 53"/>
    <property type="match status" value="1"/>
</dbReference>
<feature type="compositionally biased region" description="Basic and acidic residues" evidence="4">
    <location>
        <begin position="180"/>
        <end position="192"/>
    </location>
</feature>
<dbReference type="InterPro" id="IPR043596">
    <property type="entry name" value="CFAP53/TCHP"/>
</dbReference>
<keyword evidence="6" id="KW-1185">Reference proteome</keyword>
<keyword evidence="2" id="KW-0969">Cilium</keyword>
<comment type="subcellular location">
    <subcellularLocation>
        <location evidence="1">Cell projection</location>
        <location evidence="1">Cilium</location>
    </subcellularLocation>
</comment>
<keyword evidence="3" id="KW-0966">Cell projection</keyword>
<evidence type="ECO:0008006" key="7">
    <source>
        <dbReference type="Google" id="ProtNLM"/>
    </source>
</evidence>
<evidence type="ECO:0000313" key="6">
    <source>
        <dbReference type="Proteomes" id="UP001165060"/>
    </source>
</evidence>
<gene>
    <name evidence="5" type="ORF">TeGR_g5177</name>
</gene>
<evidence type="ECO:0000256" key="3">
    <source>
        <dbReference type="ARBA" id="ARBA00023273"/>
    </source>
</evidence>
<comment type="caution">
    <text evidence="5">The sequence shown here is derived from an EMBL/GenBank/DDBJ whole genome shotgun (WGS) entry which is preliminary data.</text>
</comment>
<sequence length="480" mass="56612">MSQSSQRLLAARRLREDAVYLQEMSLKEEFKLVSYADWENKTAAKIEARTVVGRAAALERGEASDLDERRAALGSLLGAEMAGWKEQMANASETLAEHKERIRARAHLLKSQREAERKGFVRQMYDKQWRDACDDARTLDSKAIMEKLLKDRRAAVNYKEGDGKVKEGEEARRQAAVWKEQMDELDRKEAADKKKRHDRNTSMRHTLDEQCAMLNGKKDELKRRNLEQERAELEQWKREEEEERAKQQRLLEEAYGRGKATKDFNQANTGRDKVEKARVRQQDLLLLQYAQEKEQAEIAAEHAKKMGDRTAAQQYKKFLEQQMIKEAEDTKDIDAYRETESNKIWLKRDAQQKAQDDARSTLMHEVDLGRKEQIRLHKEQAEDDRNYFVEQIALDKAEWDRQENAERNKVANIRKGVQDNMVALKNQMALREKARQKEEQEKYLLNKQMVYMEKQHQARLKEQAGFVRDYHPRKHTNWYT</sequence>
<evidence type="ECO:0000256" key="4">
    <source>
        <dbReference type="SAM" id="MobiDB-lite"/>
    </source>
</evidence>
<evidence type="ECO:0000313" key="5">
    <source>
        <dbReference type="EMBL" id="GMI25993.1"/>
    </source>
</evidence>
<protein>
    <recommendedName>
        <fullName evidence="7">Trichohyalin-plectin-homology domain-containing protein</fullName>
    </recommendedName>
</protein>
<name>A0ABQ6MGN8_9STRA</name>
<evidence type="ECO:0000256" key="2">
    <source>
        <dbReference type="ARBA" id="ARBA00023069"/>
    </source>
</evidence>
<dbReference type="PANTHER" id="PTHR31183">
    <property type="entry name" value="TRICHOPLEIN KERATIN FILAMENT-BINDING PROTEIN FAMILY MEMBER"/>
    <property type="match status" value="1"/>
</dbReference>
<accession>A0ABQ6MGN8</accession>
<proteinExistence type="predicted"/>
<reference evidence="5 6" key="1">
    <citation type="journal article" date="2023" name="Commun. Biol.">
        <title>Genome analysis of Parmales, the sister group of diatoms, reveals the evolutionary specialization of diatoms from phago-mixotrophs to photoautotrophs.</title>
        <authorList>
            <person name="Ban H."/>
            <person name="Sato S."/>
            <person name="Yoshikawa S."/>
            <person name="Yamada K."/>
            <person name="Nakamura Y."/>
            <person name="Ichinomiya M."/>
            <person name="Sato N."/>
            <person name="Blanc-Mathieu R."/>
            <person name="Endo H."/>
            <person name="Kuwata A."/>
            <person name="Ogata H."/>
        </authorList>
    </citation>
    <scope>NUCLEOTIDE SEQUENCE [LARGE SCALE GENOMIC DNA]</scope>
</reference>
<evidence type="ECO:0000256" key="1">
    <source>
        <dbReference type="ARBA" id="ARBA00004138"/>
    </source>
</evidence>
<organism evidence="5 6">
    <name type="scientific">Tetraparma gracilis</name>
    <dbReference type="NCBI Taxonomy" id="2962635"/>
    <lineage>
        <taxon>Eukaryota</taxon>
        <taxon>Sar</taxon>
        <taxon>Stramenopiles</taxon>
        <taxon>Ochrophyta</taxon>
        <taxon>Bolidophyceae</taxon>
        <taxon>Parmales</taxon>
        <taxon>Triparmaceae</taxon>
        <taxon>Tetraparma</taxon>
    </lineage>
</organism>